<organism evidence="4 5">
    <name type="scientific">Moheibacter sediminis</name>
    <dbReference type="NCBI Taxonomy" id="1434700"/>
    <lineage>
        <taxon>Bacteria</taxon>
        <taxon>Pseudomonadati</taxon>
        <taxon>Bacteroidota</taxon>
        <taxon>Flavobacteriia</taxon>
        <taxon>Flavobacteriales</taxon>
        <taxon>Weeksellaceae</taxon>
        <taxon>Moheibacter</taxon>
    </lineage>
</organism>
<evidence type="ECO:0000256" key="2">
    <source>
        <dbReference type="ARBA" id="ARBA00022679"/>
    </source>
</evidence>
<dbReference type="Proteomes" id="UP000192393">
    <property type="component" value="Unassembled WGS sequence"/>
</dbReference>
<evidence type="ECO:0000256" key="1">
    <source>
        <dbReference type="ARBA" id="ARBA00022676"/>
    </source>
</evidence>
<dbReference type="PANTHER" id="PTHR22916:SF51">
    <property type="entry name" value="GLYCOSYLTRANSFERASE EPSH-RELATED"/>
    <property type="match status" value="1"/>
</dbReference>
<dbReference type="InterPro" id="IPR029044">
    <property type="entry name" value="Nucleotide-diphossugar_trans"/>
</dbReference>
<dbReference type="AlphaFoldDB" id="A0A1W2AKP4"/>
<dbReference type="Gene3D" id="3.90.550.10">
    <property type="entry name" value="Spore Coat Polysaccharide Biosynthesis Protein SpsA, Chain A"/>
    <property type="match status" value="1"/>
</dbReference>
<gene>
    <name evidence="4" type="ORF">SAMN06296427_104258</name>
</gene>
<evidence type="ECO:0000313" key="4">
    <source>
        <dbReference type="EMBL" id="SMC61299.1"/>
    </source>
</evidence>
<dbReference type="EMBL" id="FWXS01000004">
    <property type="protein sequence ID" value="SMC61299.1"/>
    <property type="molecule type" value="Genomic_DNA"/>
</dbReference>
<sequence length="335" mass="39956">MNLPLVSINIPVFKCEKYILRCLESVKNQTYKNLEIILVNDCTPDESVQITEKFIQENLELNIKLIHHSENQGLSVVRNTGIDNSQGKYIFFLDSDDEITENCIEVLVNTATETDAQLIIAQNRWINTFDNSIKDFGFPTNAKKKYYSGNEEIFEAYCNDEFPVPSWNKLFKADFIKENKIYFIPGLYAQDELWFFHLMLQVETIAITEEITYLYYLHGDSVIFNRTKKNFENHQTIAEWFTKEYQKSNAKRKQLIKKKLISFKDTTLRMQWKSMRNDETYWKQNYNRLKKSPQLSVSDYFSDEFTTKLKKTNLFQNLPVEIGFKVYKWRYERKF</sequence>
<keyword evidence="2 4" id="KW-0808">Transferase</keyword>
<name>A0A1W2AKP4_9FLAO</name>
<reference evidence="4 5" key="1">
    <citation type="submission" date="2017-04" db="EMBL/GenBank/DDBJ databases">
        <authorList>
            <person name="Afonso C.L."/>
            <person name="Miller P.J."/>
            <person name="Scott M.A."/>
            <person name="Spackman E."/>
            <person name="Goraichik I."/>
            <person name="Dimitrov K.M."/>
            <person name="Suarez D.L."/>
            <person name="Swayne D.E."/>
        </authorList>
    </citation>
    <scope>NUCLEOTIDE SEQUENCE [LARGE SCALE GENOMIC DNA]</scope>
    <source>
        <strain evidence="4 5">CGMCC 1.12708</strain>
    </source>
</reference>
<dbReference type="GO" id="GO:0016758">
    <property type="term" value="F:hexosyltransferase activity"/>
    <property type="evidence" value="ECO:0007669"/>
    <property type="project" value="UniProtKB-ARBA"/>
</dbReference>
<dbReference type="OrthoDB" id="396512at2"/>
<dbReference type="PANTHER" id="PTHR22916">
    <property type="entry name" value="GLYCOSYLTRANSFERASE"/>
    <property type="match status" value="1"/>
</dbReference>
<dbReference type="CDD" id="cd00761">
    <property type="entry name" value="Glyco_tranf_GTA_type"/>
    <property type="match status" value="1"/>
</dbReference>
<dbReference type="Pfam" id="PF00535">
    <property type="entry name" value="Glycos_transf_2"/>
    <property type="match status" value="1"/>
</dbReference>
<proteinExistence type="predicted"/>
<dbReference type="SUPFAM" id="SSF53448">
    <property type="entry name" value="Nucleotide-diphospho-sugar transferases"/>
    <property type="match status" value="1"/>
</dbReference>
<dbReference type="RefSeq" id="WP_084017168.1">
    <property type="nucleotide sequence ID" value="NZ_FWXS01000004.1"/>
</dbReference>
<evidence type="ECO:0000313" key="5">
    <source>
        <dbReference type="Proteomes" id="UP000192393"/>
    </source>
</evidence>
<keyword evidence="1" id="KW-0328">Glycosyltransferase</keyword>
<keyword evidence="5" id="KW-1185">Reference proteome</keyword>
<dbReference type="InterPro" id="IPR001173">
    <property type="entry name" value="Glyco_trans_2-like"/>
</dbReference>
<evidence type="ECO:0000259" key="3">
    <source>
        <dbReference type="Pfam" id="PF00535"/>
    </source>
</evidence>
<protein>
    <submittedName>
        <fullName evidence="4">Glycosyltransferase involved in cell wall bisynthesis</fullName>
    </submittedName>
</protein>
<dbReference type="STRING" id="1434700.SAMN06296427_104258"/>
<feature type="domain" description="Glycosyltransferase 2-like" evidence="3">
    <location>
        <begin position="7"/>
        <end position="136"/>
    </location>
</feature>
<accession>A0A1W2AKP4</accession>